<proteinExistence type="inferred from homology"/>
<dbReference type="Pfam" id="PF01339">
    <property type="entry name" value="CheB_methylest"/>
    <property type="match status" value="1"/>
</dbReference>
<dbReference type="SUPFAM" id="SSF52172">
    <property type="entry name" value="CheY-like"/>
    <property type="match status" value="1"/>
</dbReference>
<accession>A0A1G8CME6</accession>
<comment type="catalytic activity">
    <reaction evidence="4 5">
        <text>[protein]-L-glutamate 5-O-methyl ester + H2O = L-glutamyl-[protein] + methanol + H(+)</text>
        <dbReference type="Rhea" id="RHEA:23236"/>
        <dbReference type="Rhea" id="RHEA-COMP:10208"/>
        <dbReference type="Rhea" id="RHEA-COMP:10311"/>
        <dbReference type="ChEBI" id="CHEBI:15377"/>
        <dbReference type="ChEBI" id="CHEBI:15378"/>
        <dbReference type="ChEBI" id="CHEBI:17790"/>
        <dbReference type="ChEBI" id="CHEBI:29973"/>
        <dbReference type="ChEBI" id="CHEBI:82795"/>
        <dbReference type="EC" id="3.1.1.61"/>
    </reaction>
</comment>
<dbReference type="Gene3D" id="3.40.50.180">
    <property type="entry name" value="Methylesterase CheB, C-terminal domain"/>
    <property type="match status" value="1"/>
</dbReference>
<comment type="subcellular location">
    <subcellularLocation>
        <location evidence="5">Cytoplasm</location>
    </subcellularLocation>
</comment>
<dbReference type="CDD" id="cd16432">
    <property type="entry name" value="CheB_Rec"/>
    <property type="match status" value="1"/>
</dbReference>
<dbReference type="GO" id="GO:0006935">
    <property type="term" value="P:chemotaxis"/>
    <property type="evidence" value="ECO:0007669"/>
    <property type="project" value="UniProtKB-UniRule"/>
</dbReference>
<dbReference type="PROSITE" id="PS50110">
    <property type="entry name" value="RESPONSE_REGULATORY"/>
    <property type="match status" value="1"/>
</dbReference>
<dbReference type="AlphaFoldDB" id="A0A1G8CME6"/>
<dbReference type="NCBIfam" id="NF001965">
    <property type="entry name" value="PRK00742.1"/>
    <property type="match status" value="1"/>
</dbReference>
<comment type="PTM">
    <text evidence="5">Phosphorylated by CheA. Phosphorylation of the N-terminal regulatory domain activates the methylesterase activity.</text>
</comment>
<dbReference type="HAMAP" id="MF_00099">
    <property type="entry name" value="CheB_chemtxs"/>
    <property type="match status" value="1"/>
</dbReference>
<dbReference type="InterPro" id="IPR008248">
    <property type="entry name" value="CheB-like"/>
</dbReference>
<feature type="active site" evidence="5 6">
    <location>
        <position position="236"/>
    </location>
</feature>
<keyword evidence="3 5" id="KW-0378">Hydrolase</keyword>
<dbReference type="EC" id="3.5.1.44" evidence="5"/>
<dbReference type="Gene3D" id="3.40.50.2300">
    <property type="match status" value="1"/>
</dbReference>
<dbReference type="CDD" id="cd17541">
    <property type="entry name" value="REC_CheB-like"/>
    <property type="match status" value="1"/>
</dbReference>
<comment type="similarity">
    <text evidence="5">Belongs to the CheB family.</text>
</comment>
<dbReference type="InterPro" id="IPR035909">
    <property type="entry name" value="CheB_C"/>
</dbReference>
<evidence type="ECO:0000256" key="7">
    <source>
        <dbReference type="PROSITE-ProRule" id="PRU00169"/>
    </source>
</evidence>
<dbReference type="GO" id="GO:0000156">
    <property type="term" value="F:phosphorelay response regulator activity"/>
    <property type="evidence" value="ECO:0007669"/>
    <property type="project" value="InterPro"/>
</dbReference>
<name>A0A1G8CME6_9PROT</name>
<gene>
    <name evidence="5" type="primary">cheB</name>
    <name evidence="11" type="ORF">SAMN05421742_10742</name>
</gene>
<dbReference type="GO" id="GO:0005737">
    <property type="term" value="C:cytoplasm"/>
    <property type="evidence" value="ECO:0007669"/>
    <property type="project" value="UniProtKB-SubCell"/>
</dbReference>
<keyword evidence="5 7" id="KW-0597">Phosphoprotein</keyword>
<feature type="modified residue" description="4-aspartylphosphate" evidence="5 7">
    <location>
        <position position="70"/>
    </location>
</feature>
<protein>
    <recommendedName>
        <fullName evidence="5">Protein-glutamate methylesterase/protein-glutamine glutaminase</fullName>
        <ecNumber evidence="5">3.1.1.61</ecNumber>
        <ecNumber evidence="5">3.5.1.44</ecNumber>
    </recommendedName>
</protein>
<dbReference type="Proteomes" id="UP000217076">
    <property type="component" value="Unassembled WGS sequence"/>
</dbReference>
<dbReference type="PANTHER" id="PTHR42872">
    <property type="entry name" value="PROTEIN-GLUTAMATE METHYLESTERASE/PROTEIN-GLUTAMINE GLUTAMINASE"/>
    <property type="match status" value="1"/>
</dbReference>
<evidence type="ECO:0000259" key="9">
    <source>
        <dbReference type="PROSITE" id="PS50110"/>
    </source>
</evidence>
<keyword evidence="2 5" id="KW-0145">Chemotaxis</keyword>
<evidence type="ECO:0000256" key="8">
    <source>
        <dbReference type="SAM" id="MobiDB-lite"/>
    </source>
</evidence>
<evidence type="ECO:0000313" key="12">
    <source>
        <dbReference type="Proteomes" id="UP000217076"/>
    </source>
</evidence>
<dbReference type="PIRSF" id="PIRSF000876">
    <property type="entry name" value="RR_chemtxs_CheB"/>
    <property type="match status" value="1"/>
</dbReference>
<evidence type="ECO:0000259" key="10">
    <source>
        <dbReference type="PROSITE" id="PS50122"/>
    </source>
</evidence>
<dbReference type="Pfam" id="PF00072">
    <property type="entry name" value="Response_reg"/>
    <property type="match status" value="1"/>
</dbReference>
<sequence length="390" mass="40501">MAVVSGSSSGGAKDDGPIRVMVVDDSAVVRGLESRILQADPGITVVASVGNGQVAVQALERHDVEVIVLDIEMPVMDGLTALPELLKRDPNLKIIMSSTLTLKNAEVSLTALSKGAADYIPKPTASRDMGGGQDFAVELVSKVKTLGRVRRQRSGLAKPLFPPRSRTPVGTPATPAAPAVSALSLKGPLQLRPPPTERPDLIAIGSSTGGPQALFKVLGDITAAGGVPQPIMITQHMPATFTTILAEHITRSARMSAKEGVDGELIKGGQVYVAPGGFHMVAKAEGTQRKLALNQDPPENFCRPSVDPMLRSLAQIYGRRLLVVILTGMGSDGAKGGKVVVDSGGSVVAQDEATSVVWGMPGAAAQAGICSAVLPLSEIGSYVHRLATKR</sequence>
<dbReference type="STRING" id="83401.SAMN05421742_10742"/>
<evidence type="ECO:0000313" key="11">
    <source>
        <dbReference type="EMBL" id="SDH46532.1"/>
    </source>
</evidence>
<keyword evidence="12" id="KW-1185">Reference proteome</keyword>
<evidence type="ECO:0000256" key="3">
    <source>
        <dbReference type="ARBA" id="ARBA00022801"/>
    </source>
</evidence>
<feature type="region of interest" description="Disordered" evidence="8">
    <location>
        <begin position="158"/>
        <end position="177"/>
    </location>
</feature>
<dbReference type="EC" id="3.1.1.61" evidence="5"/>
<dbReference type="InterPro" id="IPR011006">
    <property type="entry name" value="CheY-like_superfamily"/>
</dbReference>
<dbReference type="GO" id="GO:0008984">
    <property type="term" value="F:protein-glutamate methylesterase activity"/>
    <property type="evidence" value="ECO:0007669"/>
    <property type="project" value="UniProtKB-UniRule"/>
</dbReference>
<evidence type="ECO:0000256" key="1">
    <source>
        <dbReference type="ARBA" id="ARBA00022490"/>
    </source>
</evidence>
<dbReference type="SMART" id="SM00448">
    <property type="entry name" value="REC"/>
    <property type="match status" value="1"/>
</dbReference>
<comment type="function">
    <text evidence="5">Involved in chemotaxis. Part of a chemotaxis signal transduction system that modulates chemotaxis in response to various stimuli. Catalyzes the demethylation of specific methylglutamate residues introduced into the chemoreceptors (methyl-accepting chemotaxis proteins or MCP) by CheR. Also mediates the irreversible deamidation of specific glutamine residues to glutamic acid.</text>
</comment>
<evidence type="ECO:0000256" key="2">
    <source>
        <dbReference type="ARBA" id="ARBA00022500"/>
    </source>
</evidence>
<evidence type="ECO:0000256" key="6">
    <source>
        <dbReference type="PROSITE-ProRule" id="PRU00050"/>
    </source>
</evidence>
<evidence type="ECO:0000256" key="4">
    <source>
        <dbReference type="ARBA" id="ARBA00048267"/>
    </source>
</evidence>
<dbReference type="InterPro" id="IPR000673">
    <property type="entry name" value="Sig_transdc_resp-reg_Me-estase"/>
</dbReference>
<dbReference type="PANTHER" id="PTHR42872:SF3">
    <property type="entry name" value="PROTEIN-GLUTAMATE METHYLESTERASE_PROTEIN-GLUTAMINE GLUTAMINASE 1"/>
    <property type="match status" value="1"/>
</dbReference>
<feature type="domain" description="CheB-type methylesterase" evidence="10">
    <location>
        <begin position="195"/>
        <end position="390"/>
    </location>
</feature>
<comment type="catalytic activity">
    <reaction evidence="5">
        <text>L-glutaminyl-[protein] + H2O = L-glutamyl-[protein] + NH4(+)</text>
        <dbReference type="Rhea" id="RHEA:16441"/>
        <dbReference type="Rhea" id="RHEA-COMP:10207"/>
        <dbReference type="Rhea" id="RHEA-COMP:10208"/>
        <dbReference type="ChEBI" id="CHEBI:15377"/>
        <dbReference type="ChEBI" id="CHEBI:28938"/>
        <dbReference type="ChEBI" id="CHEBI:29973"/>
        <dbReference type="ChEBI" id="CHEBI:30011"/>
        <dbReference type="EC" id="3.5.1.44"/>
    </reaction>
</comment>
<dbReference type="GO" id="GO:0050568">
    <property type="term" value="F:protein-glutamine glutaminase activity"/>
    <property type="evidence" value="ECO:0007669"/>
    <property type="project" value="UniProtKB-UniRule"/>
</dbReference>
<feature type="domain" description="Response regulatory" evidence="9">
    <location>
        <begin position="19"/>
        <end position="137"/>
    </location>
</feature>
<dbReference type="InterPro" id="IPR001789">
    <property type="entry name" value="Sig_transdc_resp-reg_receiver"/>
</dbReference>
<feature type="active site" evidence="5 6">
    <location>
        <position position="332"/>
    </location>
</feature>
<comment type="domain">
    <text evidence="5">Contains a C-terminal catalytic domain, and an N-terminal region which modulates catalytic activity.</text>
</comment>
<feature type="compositionally biased region" description="Low complexity" evidence="8">
    <location>
        <begin position="167"/>
        <end position="177"/>
    </location>
</feature>
<reference evidence="12" key="1">
    <citation type="submission" date="2016-10" db="EMBL/GenBank/DDBJ databases">
        <authorList>
            <person name="Varghese N."/>
            <person name="Submissions S."/>
        </authorList>
    </citation>
    <scope>NUCLEOTIDE SEQUENCE [LARGE SCALE GENOMIC DNA]</scope>
    <source>
        <strain evidence="12">930I</strain>
    </source>
</reference>
<keyword evidence="1 5" id="KW-0963">Cytoplasm</keyword>
<organism evidence="11 12">
    <name type="scientific">Roseospirillum parvum</name>
    <dbReference type="NCBI Taxonomy" id="83401"/>
    <lineage>
        <taxon>Bacteria</taxon>
        <taxon>Pseudomonadati</taxon>
        <taxon>Pseudomonadota</taxon>
        <taxon>Alphaproteobacteria</taxon>
        <taxon>Rhodospirillales</taxon>
        <taxon>Rhodospirillaceae</taxon>
        <taxon>Roseospirillum</taxon>
    </lineage>
</organism>
<dbReference type="EMBL" id="FNCV01000007">
    <property type="protein sequence ID" value="SDH46532.1"/>
    <property type="molecule type" value="Genomic_DNA"/>
</dbReference>
<dbReference type="SUPFAM" id="SSF52738">
    <property type="entry name" value="Methylesterase CheB, C-terminal domain"/>
    <property type="match status" value="1"/>
</dbReference>
<evidence type="ECO:0000256" key="5">
    <source>
        <dbReference type="HAMAP-Rule" id="MF_00099"/>
    </source>
</evidence>
<dbReference type="PROSITE" id="PS50122">
    <property type="entry name" value="CHEB"/>
    <property type="match status" value="1"/>
</dbReference>
<feature type="active site" evidence="5 6">
    <location>
        <position position="207"/>
    </location>
</feature>